<comment type="caution">
    <text evidence="1">The sequence shown here is derived from an EMBL/GenBank/DDBJ whole genome shotgun (WGS) entry which is preliminary data.</text>
</comment>
<proteinExistence type="predicted"/>
<dbReference type="InterPro" id="IPR029058">
    <property type="entry name" value="AB_hydrolase_fold"/>
</dbReference>
<dbReference type="Gene3D" id="3.40.50.1820">
    <property type="entry name" value="alpha/beta hydrolase"/>
    <property type="match status" value="1"/>
</dbReference>
<dbReference type="SUPFAM" id="SSF53474">
    <property type="entry name" value="alpha/beta-Hydrolases"/>
    <property type="match status" value="1"/>
</dbReference>
<protein>
    <recommendedName>
        <fullName evidence="3">AB hydrolase-1 domain-containing protein</fullName>
    </recommendedName>
</protein>
<organism evidence="1 2">
    <name type="scientific">Phomopsis amygdali</name>
    <name type="common">Fusicoccum amygdali</name>
    <dbReference type="NCBI Taxonomy" id="1214568"/>
    <lineage>
        <taxon>Eukaryota</taxon>
        <taxon>Fungi</taxon>
        <taxon>Dikarya</taxon>
        <taxon>Ascomycota</taxon>
        <taxon>Pezizomycotina</taxon>
        <taxon>Sordariomycetes</taxon>
        <taxon>Sordariomycetidae</taxon>
        <taxon>Diaporthales</taxon>
        <taxon>Diaporthaceae</taxon>
        <taxon>Diaporthe</taxon>
    </lineage>
</organism>
<dbReference type="PANTHER" id="PTHR37017:SF11">
    <property type="entry name" value="ESTERASE_LIPASE_THIOESTERASE DOMAIN-CONTAINING PROTEIN"/>
    <property type="match status" value="1"/>
</dbReference>
<evidence type="ECO:0008006" key="3">
    <source>
        <dbReference type="Google" id="ProtNLM"/>
    </source>
</evidence>
<dbReference type="InterPro" id="IPR052897">
    <property type="entry name" value="Sec-Metab_Biosynth_Hydrolase"/>
</dbReference>
<dbReference type="AlphaFoldDB" id="A0AAD9SCG9"/>
<name>A0AAD9SCG9_PHOAM</name>
<keyword evidence="2" id="KW-1185">Reference proteome</keyword>
<reference evidence="1" key="1">
    <citation type="submission" date="2023-06" db="EMBL/GenBank/DDBJ databases">
        <authorList>
            <person name="Noh H."/>
        </authorList>
    </citation>
    <scope>NUCLEOTIDE SEQUENCE</scope>
    <source>
        <strain evidence="1">DUCC20226</strain>
    </source>
</reference>
<dbReference type="Proteomes" id="UP001265746">
    <property type="component" value="Unassembled WGS sequence"/>
</dbReference>
<evidence type="ECO:0000313" key="1">
    <source>
        <dbReference type="EMBL" id="KAK2604962.1"/>
    </source>
</evidence>
<dbReference type="EMBL" id="JAUJFL010000004">
    <property type="protein sequence ID" value="KAK2604962.1"/>
    <property type="molecule type" value="Genomic_DNA"/>
</dbReference>
<sequence>MVAKSSKPAILLVQGSFQLPEAYSKLASALRSRGNIMLAMHSYGGLIGSDVIPEGLSLKSRRQSGLAGGMIRPFHVAGFVLDQGQSVLSIFGKSPNNDVMAEDYYTVPSQYREMFAAITGAEVTRIQSGHSPQLSQVEELADLMEAAAK</sequence>
<dbReference type="PANTHER" id="PTHR37017">
    <property type="entry name" value="AB HYDROLASE-1 DOMAIN-CONTAINING PROTEIN-RELATED"/>
    <property type="match status" value="1"/>
</dbReference>
<evidence type="ECO:0000313" key="2">
    <source>
        <dbReference type="Proteomes" id="UP001265746"/>
    </source>
</evidence>
<gene>
    <name evidence="1" type="ORF">N8I77_007850</name>
</gene>
<accession>A0AAD9SCG9</accession>